<dbReference type="AlphaFoldDB" id="A0A6A6XP67"/>
<dbReference type="Pfam" id="PF06985">
    <property type="entry name" value="HET"/>
    <property type="match status" value="1"/>
</dbReference>
<feature type="domain" description="Heterokaryon incompatibility" evidence="1">
    <location>
        <begin position="58"/>
        <end position="227"/>
    </location>
</feature>
<dbReference type="EMBL" id="MU001792">
    <property type="protein sequence ID" value="KAF2798044.1"/>
    <property type="molecule type" value="Genomic_DNA"/>
</dbReference>
<dbReference type="OrthoDB" id="3548654at2759"/>
<dbReference type="InterPro" id="IPR052895">
    <property type="entry name" value="HetReg/Transcr_Mod"/>
</dbReference>
<keyword evidence="3" id="KW-1185">Reference proteome</keyword>
<dbReference type="PANTHER" id="PTHR24148">
    <property type="entry name" value="ANKYRIN REPEAT DOMAIN-CONTAINING PROTEIN 39 HOMOLOG-RELATED"/>
    <property type="match status" value="1"/>
</dbReference>
<dbReference type="PANTHER" id="PTHR24148:SF64">
    <property type="entry name" value="HETEROKARYON INCOMPATIBILITY DOMAIN-CONTAINING PROTEIN"/>
    <property type="match status" value="1"/>
</dbReference>
<accession>A0A6A6XP67</accession>
<protein>
    <submittedName>
        <fullName evidence="2">HET-domain-containing protein</fullName>
    </submittedName>
</protein>
<sequence length="607" mass="68292">MGESEFQTTYNYCTLQGTRYIRLLQVFLKDNHGNKQTPVYRIVHKELPRKDGEPPLDFEAISYTWGDSDRVAGLSIQDEHNKVAGIVGLTKNLSEALPYLSQQSTTGLLWIDQLCIKQADDVEKAIQVRLMGQIYRFAKRVIVWLGPADDSCDIELCKEYLDAVAELIEGVPNVKRMTPGDPAYNPDHRLVYFRSAFNHEKTDAKYAVAIRKFWSRPWFTRGWIVQEILLSRQAMILVGSFQLDMQDLTDLAAIPYAPGNSGSSNSYMVLMNLKNHPFTDDAQPLQFLRLIYQAAQQFDTKEPADRLYSLLGMIDEPGFNFKPDYKIPSKTNFTRFAIALAEYFGSLDFLSLWSANLDEMLPATPTELKGFPSWVPSWTATPLSVPFRLAVGGVKSVRFDIAWNAAKGRRHIHNQYLQGSNIKANEDKLVVRGVIVDYVDTISSARFHRYWDPDNEYLNGLVAQIKGDLPGLEDWTQFEMIDFLNVVSSNGCTPNETTEAVMGLNPTELQKEILEIAQCNEALGNCLSVGRGRRFVRTEKGRLGLAPAIGTKPASRSEGIFVEKGSPIVVIHGCSVPMVLELVDEELREYKVVGDCYVEGIMLGEAV</sequence>
<evidence type="ECO:0000259" key="1">
    <source>
        <dbReference type="Pfam" id="PF06985"/>
    </source>
</evidence>
<reference evidence="2" key="1">
    <citation type="journal article" date="2020" name="Stud. Mycol.">
        <title>101 Dothideomycetes genomes: a test case for predicting lifestyles and emergence of pathogens.</title>
        <authorList>
            <person name="Haridas S."/>
            <person name="Albert R."/>
            <person name="Binder M."/>
            <person name="Bloem J."/>
            <person name="Labutti K."/>
            <person name="Salamov A."/>
            <person name="Andreopoulos B."/>
            <person name="Baker S."/>
            <person name="Barry K."/>
            <person name="Bills G."/>
            <person name="Bluhm B."/>
            <person name="Cannon C."/>
            <person name="Castanera R."/>
            <person name="Culley D."/>
            <person name="Daum C."/>
            <person name="Ezra D."/>
            <person name="Gonzalez J."/>
            <person name="Henrissat B."/>
            <person name="Kuo A."/>
            <person name="Liang C."/>
            <person name="Lipzen A."/>
            <person name="Lutzoni F."/>
            <person name="Magnuson J."/>
            <person name="Mondo S."/>
            <person name="Nolan M."/>
            <person name="Ohm R."/>
            <person name="Pangilinan J."/>
            <person name="Park H.-J."/>
            <person name="Ramirez L."/>
            <person name="Alfaro M."/>
            <person name="Sun H."/>
            <person name="Tritt A."/>
            <person name="Yoshinaga Y."/>
            <person name="Zwiers L.-H."/>
            <person name="Turgeon B."/>
            <person name="Goodwin S."/>
            <person name="Spatafora J."/>
            <person name="Crous P."/>
            <person name="Grigoriev I."/>
        </authorList>
    </citation>
    <scope>NUCLEOTIDE SEQUENCE</scope>
    <source>
        <strain evidence="2">CBS 109.77</strain>
    </source>
</reference>
<gene>
    <name evidence="2" type="ORF">K505DRAFT_203012</name>
</gene>
<evidence type="ECO:0000313" key="2">
    <source>
        <dbReference type="EMBL" id="KAF2798044.1"/>
    </source>
</evidence>
<feature type="non-terminal residue" evidence="2">
    <location>
        <position position="607"/>
    </location>
</feature>
<dbReference type="Proteomes" id="UP000799757">
    <property type="component" value="Unassembled WGS sequence"/>
</dbReference>
<organism evidence="2 3">
    <name type="scientific">Melanomma pulvis-pyrius CBS 109.77</name>
    <dbReference type="NCBI Taxonomy" id="1314802"/>
    <lineage>
        <taxon>Eukaryota</taxon>
        <taxon>Fungi</taxon>
        <taxon>Dikarya</taxon>
        <taxon>Ascomycota</taxon>
        <taxon>Pezizomycotina</taxon>
        <taxon>Dothideomycetes</taxon>
        <taxon>Pleosporomycetidae</taxon>
        <taxon>Pleosporales</taxon>
        <taxon>Melanommataceae</taxon>
        <taxon>Melanomma</taxon>
    </lineage>
</organism>
<proteinExistence type="predicted"/>
<evidence type="ECO:0000313" key="3">
    <source>
        <dbReference type="Proteomes" id="UP000799757"/>
    </source>
</evidence>
<name>A0A6A6XP67_9PLEO</name>
<dbReference type="InterPro" id="IPR010730">
    <property type="entry name" value="HET"/>
</dbReference>